<dbReference type="AlphaFoldDB" id="A0A061QR45"/>
<protein>
    <submittedName>
        <fullName evidence="1">Uncharacterized protein</fullName>
    </submittedName>
</protein>
<name>A0A061QR45_9CHLO</name>
<accession>A0A061QR45</accession>
<proteinExistence type="predicted"/>
<evidence type="ECO:0000313" key="1">
    <source>
        <dbReference type="EMBL" id="JAC62143.1"/>
    </source>
</evidence>
<sequence length="72" mass="7970">MFANSDFSDNTVFLQHRPCLSKMHSCPSSFEKIISNKLLGSFPGVQNSHSIIEYGKIGCNNKCRTTVSTVCL</sequence>
<dbReference type="EMBL" id="GBEZ01024890">
    <property type="protein sequence ID" value="JAC62143.1"/>
    <property type="molecule type" value="Transcribed_RNA"/>
</dbReference>
<reference evidence="1" key="1">
    <citation type="submission" date="2014-05" db="EMBL/GenBank/DDBJ databases">
        <title>The transcriptome of the halophilic microalga Tetraselmis sp. GSL018 isolated from the Great Salt Lake, Utah.</title>
        <authorList>
            <person name="Jinkerson R.E."/>
            <person name="D'Adamo S."/>
            <person name="Posewitz M.C."/>
        </authorList>
    </citation>
    <scope>NUCLEOTIDE SEQUENCE</scope>
    <source>
        <strain evidence="1">GSL018</strain>
    </source>
</reference>
<organism evidence="1">
    <name type="scientific">Tetraselmis sp. GSL018</name>
    <dbReference type="NCBI Taxonomy" id="582737"/>
    <lineage>
        <taxon>Eukaryota</taxon>
        <taxon>Viridiplantae</taxon>
        <taxon>Chlorophyta</taxon>
        <taxon>core chlorophytes</taxon>
        <taxon>Chlorodendrophyceae</taxon>
        <taxon>Chlorodendrales</taxon>
        <taxon>Chlorodendraceae</taxon>
        <taxon>Tetraselmis</taxon>
    </lineage>
</organism>
<gene>
    <name evidence="1" type="ORF">TSPGSL018_24168</name>
</gene>